<comment type="caution">
    <text evidence="1">The sequence shown here is derived from an EMBL/GenBank/DDBJ whole genome shotgun (WGS) entry which is preliminary data.</text>
</comment>
<name>A0A3S5AZ77_9PLAT</name>
<protein>
    <submittedName>
        <fullName evidence="1">Uncharacterized protein</fullName>
    </submittedName>
</protein>
<proteinExistence type="predicted"/>
<gene>
    <name evidence="1" type="ORF">PXEA_LOCUS25680</name>
</gene>
<dbReference type="EMBL" id="CAAALY010131900">
    <property type="protein sequence ID" value="VEL32240.1"/>
    <property type="molecule type" value="Genomic_DNA"/>
</dbReference>
<accession>A0A3S5AZ77</accession>
<dbReference type="OrthoDB" id="6368752at2759"/>
<sequence>MLSFVIPLAARTHSGALIAVRVMQGLFEARSPTWLSFFSLSSYMQLILARSRWYFHGLANLFRGCLT</sequence>
<organism evidence="1 2">
    <name type="scientific">Protopolystoma xenopodis</name>
    <dbReference type="NCBI Taxonomy" id="117903"/>
    <lineage>
        <taxon>Eukaryota</taxon>
        <taxon>Metazoa</taxon>
        <taxon>Spiralia</taxon>
        <taxon>Lophotrochozoa</taxon>
        <taxon>Platyhelminthes</taxon>
        <taxon>Monogenea</taxon>
        <taxon>Polyopisthocotylea</taxon>
        <taxon>Polystomatidea</taxon>
        <taxon>Polystomatidae</taxon>
        <taxon>Protopolystoma</taxon>
    </lineage>
</organism>
<dbReference type="Proteomes" id="UP000784294">
    <property type="component" value="Unassembled WGS sequence"/>
</dbReference>
<reference evidence="1" key="1">
    <citation type="submission" date="2018-11" db="EMBL/GenBank/DDBJ databases">
        <authorList>
            <consortium name="Pathogen Informatics"/>
        </authorList>
    </citation>
    <scope>NUCLEOTIDE SEQUENCE</scope>
</reference>
<keyword evidence="2" id="KW-1185">Reference proteome</keyword>
<evidence type="ECO:0000313" key="2">
    <source>
        <dbReference type="Proteomes" id="UP000784294"/>
    </source>
</evidence>
<dbReference type="AlphaFoldDB" id="A0A3S5AZ77"/>
<evidence type="ECO:0000313" key="1">
    <source>
        <dbReference type="EMBL" id="VEL32240.1"/>
    </source>
</evidence>